<keyword evidence="1" id="KW-0521">NADP</keyword>
<dbReference type="Gene3D" id="3.40.50.720">
    <property type="entry name" value="NAD(P)-binding Rossmann-like Domain"/>
    <property type="match status" value="2"/>
</dbReference>
<keyword evidence="2" id="KW-0560">Oxidoreductase</keyword>
<proteinExistence type="predicted"/>
<dbReference type="Pfam" id="PF13561">
    <property type="entry name" value="adh_short_C2"/>
    <property type="match status" value="1"/>
</dbReference>
<dbReference type="InterPro" id="IPR002347">
    <property type="entry name" value="SDR_fam"/>
</dbReference>
<dbReference type="SUPFAM" id="SSF51735">
    <property type="entry name" value="NAD(P)-binding Rossmann-fold domains"/>
    <property type="match status" value="1"/>
</dbReference>
<gene>
    <name evidence="3" type="ORF">B296_00023869</name>
</gene>
<dbReference type="PRINTS" id="PR00081">
    <property type="entry name" value="GDHRDH"/>
</dbReference>
<dbReference type="AlphaFoldDB" id="A0A426ZYC0"/>
<name>A0A426ZYC0_ENSVE</name>
<evidence type="ECO:0000313" key="3">
    <source>
        <dbReference type="EMBL" id="RRT68968.1"/>
    </source>
</evidence>
<evidence type="ECO:0000313" key="4">
    <source>
        <dbReference type="Proteomes" id="UP000287651"/>
    </source>
</evidence>
<evidence type="ECO:0000256" key="2">
    <source>
        <dbReference type="ARBA" id="ARBA00023002"/>
    </source>
</evidence>
<dbReference type="EMBL" id="AMZH03004518">
    <property type="protein sequence ID" value="RRT68968.1"/>
    <property type="molecule type" value="Genomic_DNA"/>
</dbReference>
<dbReference type="Proteomes" id="UP000287651">
    <property type="component" value="Unassembled WGS sequence"/>
</dbReference>
<accession>A0A426ZYC0</accession>
<dbReference type="GO" id="GO:0016491">
    <property type="term" value="F:oxidoreductase activity"/>
    <property type="evidence" value="ECO:0007669"/>
    <property type="project" value="UniProtKB-KW"/>
</dbReference>
<dbReference type="InterPro" id="IPR045000">
    <property type="entry name" value="TR"/>
</dbReference>
<reference evidence="3 4" key="1">
    <citation type="journal article" date="2014" name="Agronomy (Basel)">
        <title>A Draft Genome Sequence for Ensete ventricosum, the Drought-Tolerant Tree Against Hunger.</title>
        <authorList>
            <person name="Harrison J."/>
            <person name="Moore K.A."/>
            <person name="Paszkiewicz K."/>
            <person name="Jones T."/>
            <person name="Grant M."/>
            <person name="Ambacheew D."/>
            <person name="Muzemil S."/>
            <person name="Studholme D.J."/>
        </authorList>
    </citation>
    <scope>NUCLEOTIDE SEQUENCE [LARGE SCALE GENOMIC DNA]</scope>
</reference>
<dbReference type="PANTHER" id="PTHR42898">
    <property type="entry name" value="TROPINONE REDUCTASE"/>
    <property type="match status" value="1"/>
</dbReference>
<organism evidence="3 4">
    <name type="scientific">Ensete ventricosum</name>
    <name type="common">Abyssinian banana</name>
    <name type="synonym">Musa ensete</name>
    <dbReference type="NCBI Taxonomy" id="4639"/>
    <lineage>
        <taxon>Eukaryota</taxon>
        <taxon>Viridiplantae</taxon>
        <taxon>Streptophyta</taxon>
        <taxon>Embryophyta</taxon>
        <taxon>Tracheophyta</taxon>
        <taxon>Spermatophyta</taxon>
        <taxon>Magnoliopsida</taxon>
        <taxon>Liliopsida</taxon>
        <taxon>Zingiberales</taxon>
        <taxon>Musaceae</taxon>
        <taxon>Ensete</taxon>
    </lineage>
</organism>
<dbReference type="Pfam" id="PF00106">
    <property type="entry name" value="adh_short"/>
    <property type="match status" value="1"/>
</dbReference>
<comment type="caution">
    <text evidence="3">The sequence shown here is derived from an EMBL/GenBank/DDBJ whole genome shotgun (WGS) entry which is preliminary data.</text>
</comment>
<dbReference type="PANTHER" id="PTHR42898:SF6">
    <property type="entry name" value="NADP-DEPENDENT MANNITOL DEHYDROGENASE"/>
    <property type="match status" value="1"/>
</dbReference>
<evidence type="ECO:0000256" key="1">
    <source>
        <dbReference type="ARBA" id="ARBA00022857"/>
    </source>
</evidence>
<dbReference type="InterPro" id="IPR036291">
    <property type="entry name" value="NAD(P)-bd_dom_sf"/>
</dbReference>
<sequence length="295" mass="32672">MPATNLVTPLGGLGIPMDICGGSEEDGCVSRTDDWWLCGCMPCTISMALSRLVFPEGAYRYRPKNDKYGLTPSRSFRTREAHCSLVDRCRKLFWPLTQILWLRASPRRVIYLLPSSSSTKNEKGPPSTKQAYAIVEELAKLGAAVYTCSRNEAELGKCLQEWEARNFKVTGSICDVSSAMEREKLMEKVKSEFNGKLNILPVMAVTLEEYKFVMGAMNQLTKNLACEWAKDNIRTNSALENEAFVAAETRRIPQGRLGEVEDVAPLVAFLCLPASSYVNGQVLVVDGGRVVNANV</sequence>
<evidence type="ECO:0008006" key="5">
    <source>
        <dbReference type="Google" id="ProtNLM"/>
    </source>
</evidence>
<protein>
    <recommendedName>
        <fullName evidence="5">Tropinone reductase I</fullName>
    </recommendedName>
</protein>